<comment type="caution">
    <text evidence="2">The sequence shown here is derived from an EMBL/GenBank/DDBJ whole genome shotgun (WGS) entry which is preliminary data.</text>
</comment>
<evidence type="ECO:0000313" key="2">
    <source>
        <dbReference type="EMBL" id="KAK4388074.1"/>
    </source>
</evidence>
<name>A0AAE1W7C6_9LAMI</name>
<keyword evidence="1" id="KW-0812">Transmembrane</keyword>
<reference evidence="2" key="1">
    <citation type="submission" date="2020-06" db="EMBL/GenBank/DDBJ databases">
        <authorList>
            <person name="Li T."/>
            <person name="Hu X."/>
            <person name="Zhang T."/>
            <person name="Song X."/>
            <person name="Zhang H."/>
            <person name="Dai N."/>
            <person name="Sheng W."/>
            <person name="Hou X."/>
            <person name="Wei L."/>
        </authorList>
    </citation>
    <scope>NUCLEOTIDE SEQUENCE</scope>
    <source>
        <strain evidence="2">K16</strain>
        <tissue evidence="2">Leaf</tissue>
    </source>
</reference>
<sequence>MGTPLQRDALIRLMNSVVVKYASWSWFLLFVLFINTQSATSQSIIKSLPGYDDDTLPFTLETGYIGVGEGDREKQIFYYFFESERTLRMTLLCFG</sequence>
<accession>A0AAE1W7C6</accession>
<dbReference type="Proteomes" id="UP001289374">
    <property type="component" value="Unassembled WGS sequence"/>
</dbReference>
<dbReference type="EMBL" id="JACGWL010000014">
    <property type="protein sequence ID" value="KAK4388074.1"/>
    <property type="molecule type" value="Genomic_DNA"/>
</dbReference>
<protein>
    <submittedName>
        <fullName evidence="2">Serine carboxypeptidase-like 5</fullName>
    </submittedName>
</protein>
<dbReference type="InterPro" id="IPR029058">
    <property type="entry name" value="AB_hydrolase_fold"/>
</dbReference>
<keyword evidence="2" id="KW-0378">Hydrolase</keyword>
<dbReference type="Gene3D" id="3.40.50.1820">
    <property type="entry name" value="alpha/beta hydrolase"/>
    <property type="match status" value="1"/>
</dbReference>
<dbReference type="AlphaFoldDB" id="A0AAE1W7C6"/>
<evidence type="ECO:0000256" key="1">
    <source>
        <dbReference type="SAM" id="Phobius"/>
    </source>
</evidence>
<keyword evidence="2" id="KW-0645">Protease</keyword>
<dbReference type="SUPFAM" id="SSF53474">
    <property type="entry name" value="alpha/beta-Hydrolases"/>
    <property type="match status" value="1"/>
</dbReference>
<keyword evidence="3" id="KW-1185">Reference proteome</keyword>
<keyword evidence="1" id="KW-0472">Membrane</keyword>
<keyword evidence="2" id="KW-0121">Carboxypeptidase</keyword>
<organism evidence="2 3">
    <name type="scientific">Sesamum angolense</name>
    <dbReference type="NCBI Taxonomy" id="2727404"/>
    <lineage>
        <taxon>Eukaryota</taxon>
        <taxon>Viridiplantae</taxon>
        <taxon>Streptophyta</taxon>
        <taxon>Embryophyta</taxon>
        <taxon>Tracheophyta</taxon>
        <taxon>Spermatophyta</taxon>
        <taxon>Magnoliopsida</taxon>
        <taxon>eudicotyledons</taxon>
        <taxon>Gunneridae</taxon>
        <taxon>Pentapetalae</taxon>
        <taxon>asterids</taxon>
        <taxon>lamiids</taxon>
        <taxon>Lamiales</taxon>
        <taxon>Pedaliaceae</taxon>
        <taxon>Sesamum</taxon>
    </lineage>
</organism>
<gene>
    <name evidence="2" type="ORF">Sango_2414000</name>
</gene>
<evidence type="ECO:0000313" key="3">
    <source>
        <dbReference type="Proteomes" id="UP001289374"/>
    </source>
</evidence>
<keyword evidence="1" id="KW-1133">Transmembrane helix</keyword>
<feature type="transmembrane region" description="Helical" evidence="1">
    <location>
        <begin position="12"/>
        <end position="34"/>
    </location>
</feature>
<proteinExistence type="predicted"/>
<dbReference type="GO" id="GO:0004180">
    <property type="term" value="F:carboxypeptidase activity"/>
    <property type="evidence" value="ECO:0007669"/>
    <property type="project" value="UniProtKB-KW"/>
</dbReference>
<reference evidence="2" key="2">
    <citation type="journal article" date="2024" name="Plant">
        <title>Genomic evolution and insights into agronomic trait innovations of Sesamum species.</title>
        <authorList>
            <person name="Miao H."/>
            <person name="Wang L."/>
            <person name="Qu L."/>
            <person name="Liu H."/>
            <person name="Sun Y."/>
            <person name="Le M."/>
            <person name="Wang Q."/>
            <person name="Wei S."/>
            <person name="Zheng Y."/>
            <person name="Lin W."/>
            <person name="Duan Y."/>
            <person name="Cao H."/>
            <person name="Xiong S."/>
            <person name="Wang X."/>
            <person name="Wei L."/>
            <person name="Li C."/>
            <person name="Ma Q."/>
            <person name="Ju M."/>
            <person name="Zhao R."/>
            <person name="Li G."/>
            <person name="Mu C."/>
            <person name="Tian Q."/>
            <person name="Mei H."/>
            <person name="Zhang T."/>
            <person name="Gao T."/>
            <person name="Zhang H."/>
        </authorList>
    </citation>
    <scope>NUCLEOTIDE SEQUENCE</scope>
    <source>
        <strain evidence="2">K16</strain>
    </source>
</reference>